<feature type="transmembrane region" description="Helical" evidence="1">
    <location>
        <begin position="12"/>
        <end position="31"/>
    </location>
</feature>
<comment type="caution">
    <text evidence="3">The sequence shown here is derived from an EMBL/GenBank/DDBJ whole genome shotgun (WGS) entry which is preliminary data.</text>
</comment>
<evidence type="ECO:0000313" key="4">
    <source>
        <dbReference type="Proteomes" id="UP000823660"/>
    </source>
</evidence>
<dbReference type="AlphaFoldDB" id="A0A9D9I8Q1"/>
<dbReference type="EMBL" id="JADIMH010000060">
    <property type="protein sequence ID" value="MBO8467862.1"/>
    <property type="molecule type" value="Genomic_DNA"/>
</dbReference>
<dbReference type="Pfam" id="PF04892">
    <property type="entry name" value="VanZ"/>
    <property type="match status" value="1"/>
</dbReference>
<feature type="transmembrane region" description="Helical" evidence="1">
    <location>
        <begin position="77"/>
        <end position="97"/>
    </location>
</feature>
<feature type="transmembrane region" description="Helical" evidence="1">
    <location>
        <begin position="47"/>
        <end position="65"/>
    </location>
</feature>
<feature type="transmembrane region" description="Helical" evidence="1">
    <location>
        <begin position="109"/>
        <end position="130"/>
    </location>
</feature>
<name>A0A9D9I8Q1_9BACT</name>
<keyword evidence="1" id="KW-0812">Transmembrane</keyword>
<evidence type="ECO:0000313" key="3">
    <source>
        <dbReference type="EMBL" id="MBO8467862.1"/>
    </source>
</evidence>
<gene>
    <name evidence="3" type="primary">vanZ</name>
    <name evidence="3" type="ORF">IAB99_08910</name>
</gene>
<reference evidence="3" key="1">
    <citation type="submission" date="2020-10" db="EMBL/GenBank/DDBJ databases">
        <authorList>
            <person name="Gilroy R."/>
        </authorList>
    </citation>
    <scope>NUCLEOTIDE SEQUENCE</scope>
    <source>
        <strain evidence="3">B1-15692</strain>
    </source>
</reference>
<feature type="domain" description="VanZ-like" evidence="2">
    <location>
        <begin position="46"/>
        <end position="124"/>
    </location>
</feature>
<organism evidence="3 4">
    <name type="scientific">Candidatus Cryptobacteroides faecipullorum</name>
    <dbReference type="NCBI Taxonomy" id="2840764"/>
    <lineage>
        <taxon>Bacteria</taxon>
        <taxon>Pseudomonadati</taxon>
        <taxon>Bacteroidota</taxon>
        <taxon>Bacteroidia</taxon>
        <taxon>Bacteroidales</taxon>
        <taxon>Candidatus Cryptobacteroides</taxon>
    </lineage>
</organism>
<evidence type="ECO:0000256" key="1">
    <source>
        <dbReference type="SAM" id="Phobius"/>
    </source>
</evidence>
<dbReference type="Proteomes" id="UP000823660">
    <property type="component" value="Unassembled WGS sequence"/>
</dbReference>
<sequence>MKRYFRLYLSRLILILYIISVFLLCFLNLGAETGIASEWFGIPTDKIAHFLMFFPYPALITFVFCKSGWNPMKFIGFLLVVLVTGIIIGGSIELLQGLTGYRSCDIKDFRADCLGLFTGALLTLSVWLAVRRKESRHMNSSGSLK</sequence>
<protein>
    <submittedName>
        <fullName evidence="3">VanZ family protein</fullName>
    </submittedName>
</protein>
<dbReference type="InterPro" id="IPR006976">
    <property type="entry name" value="VanZ-like"/>
</dbReference>
<evidence type="ECO:0000259" key="2">
    <source>
        <dbReference type="Pfam" id="PF04892"/>
    </source>
</evidence>
<keyword evidence="1" id="KW-1133">Transmembrane helix</keyword>
<accession>A0A9D9I8Q1</accession>
<reference evidence="3" key="2">
    <citation type="journal article" date="2021" name="PeerJ">
        <title>Extensive microbial diversity within the chicken gut microbiome revealed by metagenomics and culture.</title>
        <authorList>
            <person name="Gilroy R."/>
            <person name="Ravi A."/>
            <person name="Getino M."/>
            <person name="Pursley I."/>
            <person name="Horton D.L."/>
            <person name="Alikhan N.F."/>
            <person name="Baker D."/>
            <person name="Gharbi K."/>
            <person name="Hall N."/>
            <person name="Watson M."/>
            <person name="Adriaenssens E.M."/>
            <person name="Foster-Nyarko E."/>
            <person name="Jarju S."/>
            <person name="Secka A."/>
            <person name="Antonio M."/>
            <person name="Oren A."/>
            <person name="Chaudhuri R.R."/>
            <person name="La Ragione R."/>
            <person name="Hildebrand F."/>
            <person name="Pallen M.J."/>
        </authorList>
    </citation>
    <scope>NUCLEOTIDE SEQUENCE</scope>
    <source>
        <strain evidence="3">B1-15692</strain>
    </source>
</reference>
<dbReference type="PANTHER" id="PTHR28008:SF1">
    <property type="entry name" value="DOMAIN PROTEIN, PUTATIVE (AFU_ORTHOLOGUE AFUA_3G10980)-RELATED"/>
    <property type="match status" value="1"/>
</dbReference>
<keyword evidence="1" id="KW-0472">Membrane</keyword>
<dbReference type="PANTHER" id="PTHR28008">
    <property type="entry name" value="DOMAIN PROTEIN, PUTATIVE (AFU_ORTHOLOGUE AFUA_3G10980)-RELATED"/>
    <property type="match status" value="1"/>
</dbReference>
<dbReference type="NCBIfam" id="NF037970">
    <property type="entry name" value="vanZ_1"/>
    <property type="match status" value="1"/>
</dbReference>
<proteinExistence type="predicted"/>